<dbReference type="GO" id="GO:0051792">
    <property type="term" value="P:medium-chain fatty acid biosynthetic process"/>
    <property type="evidence" value="ECO:0007669"/>
    <property type="project" value="TreeGrafter"/>
</dbReference>
<comment type="similarity">
    <text evidence="1">Belongs to the AB hydrolase superfamily. AB hydrolase 4 family.</text>
</comment>
<proteinExistence type="inferred from homology"/>
<gene>
    <name evidence="4" type="ORF">BD311DRAFT_781106</name>
</gene>
<accession>A0A4Q9MAM7</accession>
<dbReference type="GO" id="GO:0008126">
    <property type="term" value="F:acetylesterase activity"/>
    <property type="evidence" value="ECO:0007669"/>
    <property type="project" value="TreeGrafter"/>
</dbReference>
<sequence length="501" mass="55426">MLRFASQSTCLLWSNSVLFLALPSRVVTAHSAKSKNVAPSAGYIWVRIVYVIRGIWRRKTGRDGPFVTLHMAQHPAILQKDNESSGPALSLAQLVRDNVPALGPNSKFHGVWWLPGGDAQTAYSSFGDFSKVDPVVYERLFLELSDKGVVAIDVTPPLSSHPIQNAENVLLVTHGLTGGSHEAYVRAVLAKVTPSRQSGDLGFRAVVLNFRGCNGSPVVTPRLYHAGSSDDLRHVVLWISTSFPSCRMYGLGFSLGANILAKYVGEEGEQCPLLGFVTLANPWDFLEGSHHLPSTFLGRHIYRYVLGGALRALLRLHQGVFLKASKLPVSRSVLDDVLRRRSITLRQYDELITAPMYGFANPYDYYSKISSCKVAPDIRIPCLSINSIDDPITGTRSLPISQVSHSPYLVLAVTETGGHLGWFEHTQDGRIGRWYVKPVEQYLAALLDYGLQDRQKPSVIRLGTDFVHQEGRDDVGFRVLSREQSELIVSGTEESRLFTGW</sequence>
<dbReference type="Proteomes" id="UP000292957">
    <property type="component" value="Unassembled WGS sequence"/>
</dbReference>
<dbReference type="PROSITE" id="PS01133">
    <property type="entry name" value="UPF0017"/>
    <property type="match status" value="1"/>
</dbReference>
<feature type="signal peptide" evidence="2">
    <location>
        <begin position="1"/>
        <end position="29"/>
    </location>
</feature>
<dbReference type="InterPro" id="IPR050960">
    <property type="entry name" value="AB_hydrolase_4_sf"/>
</dbReference>
<dbReference type="SUPFAM" id="SSF53474">
    <property type="entry name" value="alpha/beta-Hydrolases"/>
    <property type="match status" value="1"/>
</dbReference>
<dbReference type="PANTHER" id="PTHR10794">
    <property type="entry name" value="ABHYDROLASE DOMAIN-CONTAINING PROTEIN"/>
    <property type="match status" value="1"/>
</dbReference>
<dbReference type="GO" id="GO:0051793">
    <property type="term" value="P:medium-chain fatty acid catabolic process"/>
    <property type="evidence" value="ECO:0007669"/>
    <property type="project" value="TreeGrafter"/>
</dbReference>
<organism evidence="4">
    <name type="scientific">Dichomitus squalens</name>
    <dbReference type="NCBI Taxonomy" id="114155"/>
    <lineage>
        <taxon>Eukaryota</taxon>
        <taxon>Fungi</taxon>
        <taxon>Dikarya</taxon>
        <taxon>Basidiomycota</taxon>
        <taxon>Agaricomycotina</taxon>
        <taxon>Agaricomycetes</taxon>
        <taxon>Polyporales</taxon>
        <taxon>Polyporaceae</taxon>
        <taxon>Dichomitus</taxon>
    </lineage>
</organism>
<feature type="domain" description="AB hydrolase-1" evidence="3">
    <location>
        <begin position="168"/>
        <end position="281"/>
    </location>
</feature>
<evidence type="ECO:0000259" key="3">
    <source>
        <dbReference type="Pfam" id="PF00561"/>
    </source>
</evidence>
<dbReference type="Gene3D" id="3.40.50.1820">
    <property type="entry name" value="alpha/beta hydrolase"/>
    <property type="match status" value="1"/>
</dbReference>
<feature type="chain" id="PRO_5020863494" evidence="2">
    <location>
        <begin position="30"/>
        <end position="501"/>
    </location>
</feature>
<evidence type="ECO:0000256" key="1">
    <source>
        <dbReference type="ARBA" id="ARBA00010884"/>
    </source>
</evidence>
<name>A0A4Q9MAM7_9APHY</name>
<protein>
    <submittedName>
        <fullName evidence="4">AB-hydrolase YheT</fullName>
    </submittedName>
</protein>
<dbReference type="EMBL" id="ML143483">
    <property type="protein sequence ID" value="TBU24274.1"/>
    <property type="molecule type" value="Genomic_DNA"/>
</dbReference>
<dbReference type="AlphaFoldDB" id="A0A4Q9MAM7"/>
<evidence type="ECO:0000256" key="2">
    <source>
        <dbReference type="SAM" id="SignalP"/>
    </source>
</evidence>
<keyword evidence="2" id="KW-0732">Signal</keyword>
<dbReference type="Pfam" id="PF00561">
    <property type="entry name" value="Abhydrolase_1"/>
    <property type="match status" value="1"/>
</dbReference>
<dbReference type="OrthoDB" id="5954035at2759"/>
<evidence type="ECO:0000313" key="4">
    <source>
        <dbReference type="EMBL" id="TBU24274.1"/>
    </source>
</evidence>
<dbReference type="InterPro" id="IPR000073">
    <property type="entry name" value="AB_hydrolase_1"/>
</dbReference>
<dbReference type="PANTHER" id="PTHR10794:SF63">
    <property type="entry name" value="ALPHA_BETA HYDROLASE 1, ISOFORM A"/>
    <property type="match status" value="1"/>
</dbReference>
<reference evidence="4" key="1">
    <citation type="submission" date="2019-01" db="EMBL/GenBank/DDBJ databases">
        <title>Draft genome sequences of three monokaryotic isolates of the white-rot basidiomycete fungus Dichomitus squalens.</title>
        <authorList>
            <consortium name="DOE Joint Genome Institute"/>
            <person name="Lopez S.C."/>
            <person name="Andreopoulos B."/>
            <person name="Pangilinan J."/>
            <person name="Lipzen A."/>
            <person name="Riley R."/>
            <person name="Ahrendt S."/>
            <person name="Ng V."/>
            <person name="Barry K."/>
            <person name="Daum C."/>
            <person name="Grigoriev I.V."/>
            <person name="Hilden K.S."/>
            <person name="Makela M.R."/>
            <person name="de Vries R.P."/>
        </authorList>
    </citation>
    <scope>NUCLEOTIDE SEQUENCE [LARGE SCALE GENOMIC DNA]</scope>
    <source>
        <strain evidence="4">OM18370.1</strain>
    </source>
</reference>
<dbReference type="InterPro" id="IPR029058">
    <property type="entry name" value="AB_hydrolase_fold"/>
</dbReference>
<keyword evidence="4" id="KW-0378">Hydrolase</keyword>
<dbReference type="GO" id="GO:0047372">
    <property type="term" value="F:monoacylglycerol lipase activity"/>
    <property type="evidence" value="ECO:0007669"/>
    <property type="project" value="TreeGrafter"/>
</dbReference>
<dbReference type="InterPro" id="IPR000952">
    <property type="entry name" value="AB_hydrolase_4_CS"/>
</dbReference>